<proteinExistence type="predicted"/>
<protein>
    <recommendedName>
        <fullName evidence="1">RNA polymerase sigma-70 region 4 domain-containing protein</fullName>
    </recommendedName>
</protein>
<dbReference type="Gene3D" id="1.10.10.10">
    <property type="entry name" value="Winged helix-like DNA-binding domain superfamily/Winged helix DNA-binding domain"/>
    <property type="match status" value="1"/>
</dbReference>
<dbReference type="Pfam" id="PF04545">
    <property type="entry name" value="Sigma70_r4"/>
    <property type="match status" value="1"/>
</dbReference>
<comment type="caution">
    <text evidence="2">The sequence shown here is derived from an EMBL/GenBank/DDBJ whole genome shotgun (WGS) entry which is preliminary data.</text>
</comment>
<evidence type="ECO:0000313" key="2">
    <source>
        <dbReference type="EMBL" id="MBD1365388.1"/>
    </source>
</evidence>
<dbReference type="EMBL" id="JACWMY010000008">
    <property type="protein sequence ID" value="MBD1365388.1"/>
    <property type="molecule type" value="Genomic_DNA"/>
</dbReference>
<feature type="domain" description="RNA polymerase sigma-70 region 4" evidence="1">
    <location>
        <begin position="18"/>
        <end position="45"/>
    </location>
</feature>
<evidence type="ECO:0000313" key="3">
    <source>
        <dbReference type="Proteomes" id="UP000606600"/>
    </source>
</evidence>
<accession>A0ABR7WT70</accession>
<dbReference type="InterPro" id="IPR036388">
    <property type="entry name" value="WH-like_DNA-bd_sf"/>
</dbReference>
<sequence length="59" mass="6771">MALISSKQHGQAFRNIQSHRQIAEQLDISEETVKKHVHNALKVLRPRVELVLLACLLMK</sequence>
<dbReference type="InterPro" id="IPR007630">
    <property type="entry name" value="RNA_pol_sigma70_r4"/>
</dbReference>
<dbReference type="InterPro" id="IPR013324">
    <property type="entry name" value="RNA_pol_sigma_r3/r4-like"/>
</dbReference>
<dbReference type="SUPFAM" id="SSF88659">
    <property type="entry name" value="Sigma3 and sigma4 domains of RNA polymerase sigma factors"/>
    <property type="match status" value="1"/>
</dbReference>
<evidence type="ECO:0000259" key="1">
    <source>
        <dbReference type="Pfam" id="PF04545"/>
    </source>
</evidence>
<gene>
    <name evidence="2" type="ORF">IDJ77_16360</name>
</gene>
<dbReference type="RefSeq" id="WP_191190184.1">
    <property type="nucleotide sequence ID" value="NZ_JACWMY010000008.1"/>
</dbReference>
<name>A0ABR7WT70_9SPHI</name>
<dbReference type="Proteomes" id="UP000606600">
    <property type="component" value="Unassembled WGS sequence"/>
</dbReference>
<keyword evidence="3" id="KW-1185">Reference proteome</keyword>
<reference evidence="2 3" key="1">
    <citation type="submission" date="2020-09" db="EMBL/GenBank/DDBJ databases">
        <title>Novel species of Mucilaginibacter isolated from a glacier on the Tibetan Plateau.</title>
        <authorList>
            <person name="Liu Q."/>
            <person name="Xin Y.-H."/>
        </authorList>
    </citation>
    <scope>NUCLEOTIDE SEQUENCE [LARGE SCALE GENOMIC DNA]</scope>
    <source>
        <strain evidence="2 3">ZT4R22</strain>
    </source>
</reference>
<organism evidence="2 3">
    <name type="scientific">Mucilaginibacter pankratovii</name>
    <dbReference type="NCBI Taxonomy" id="2772110"/>
    <lineage>
        <taxon>Bacteria</taxon>
        <taxon>Pseudomonadati</taxon>
        <taxon>Bacteroidota</taxon>
        <taxon>Sphingobacteriia</taxon>
        <taxon>Sphingobacteriales</taxon>
        <taxon>Sphingobacteriaceae</taxon>
        <taxon>Mucilaginibacter</taxon>
    </lineage>
</organism>